<evidence type="ECO:0008006" key="4">
    <source>
        <dbReference type="Google" id="ProtNLM"/>
    </source>
</evidence>
<keyword evidence="3" id="KW-1185">Reference proteome</keyword>
<dbReference type="PROSITE" id="PS51257">
    <property type="entry name" value="PROKAR_LIPOPROTEIN"/>
    <property type="match status" value="1"/>
</dbReference>
<protein>
    <recommendedName>
        <fullName evidence="4">DUF2771 domain-containing protein</fullName>
    </recommendedName>
</protein>
<organism evidence="2 3">
    <name type="scientific">Streptomyces malaysiense</name>
    <dbReference type="NCBI Taxonomy" id="1428626"/>
    <lineage>
        <taxon>Bacteria</taxon>
        <taxon>Bacillati</taxon>
        <taxon>Actinomycetota</taxon>
        <taxon>Actinomycetes</taxon>
        <taxon>Kitasatosporales</taxon>
        <taxon>Streptomycetaceae</taxon>
        <taxon>Streptomyces</taxon>
    </lineage>
</organism>
<dbReference type="AlphaFoldDB" id="A0A1J4PR54"/>
<feature type="signal peptide" evidence="1">
    <location>
        <begin position="1"/>
        <end position="20"/>
    </location>
</feature>
<reference evidence="2" key="1">
    <citation type="submission" date="2016-10" db="EMBL/GenBank/DDBJ databases">
        <title>Genome sequence of Streptomyces malaysiense MUSC 136.</title>
        <authorList>
            <person name="Lee L.-H."/>
            <person name="Ser H.-L."/>
        </authorList>
    </citation>
    <scope>NUCLEOTIDE SEQUENCE [LARGE SCALE GENOMIC DNA]</scope>
    <source>
        <strain evidence="2">MUSC 136</strain>
    </source>
</reference>
<dbReference type="EMBL" id="LBDA02000110">
    <property type="protein sequence ID" value="OIK23389.1"/>
    <property type="molecule type" value="Genomic_DNA"/>
</dbReference>
<evidence type="ECO:0000313" key="2">
    <source>
        <dbReference type="EMBL" id="OIK23389.1"/>
    </source>
</evidence>
<evidence type="ECO:0000256" key="1">
    <source>
        <dbReference type="SAM" id="SignalP"/>
    </source>
</evidence>
<dbReference type="RefSeq" id="WP_071387731.1">
    <property type="nucleotide sequence ID" value="NZ_LBDA02000110.1"/>
</dbReference>
<name>A0A1J4PR54_9ACTN</name>
<sequence>MLKAKNAALVIVLAPVLALGTGCGLLPSDPADPPVFGARVDGETITVKVPLCPAERLRRVDVLDFDDTDDETPASVWWASDPQTRQAKAGVVELWSGRGFAHHAPAPSTVPGNLDVAYTSSSGNGRDDVLPLGKIAKAHLGSGEYWTHDGPKSAAQIDAELGCDKQ</sequence>
<dbReference type="Proteomes" id="UP000034838">
    <property type="component" value="Unassembled WGS sequence"/>
</dbReference>
<accession>A0A1J4PR54</accession>
<comment type="caution">
    <text evidence="2">The sequence shown here is derived from an EMBL/GenBank/DDBJ whole genome shotgun (WGS) entry which is preliminary data.</text>
</comment>
<evidence type="ECO:0000313" key="3">
    <source>
        <dbReference type="Proteomes" id="UP000034838"/>
    </source>
</evidence>
<gene>
    <name evidence="2" type="ORF">VT52_032795</name>
</gene>
<keyword evidence="1" id="KW-0732">Signal</keyword>
<feature type="chain" id="PRO_5009631751" description="DUF2771 domain-containing protein" evidence="1">
    <location>
        <begin position="21"/>
        <end position="166"/>
    </location>
</feature>
<proteinExistence type="predicted"/>
<dbReference type="OrthoDB" id="4204954at2"/>